<gene>
    <name evidence="1" type="ORF">SAMN05444008_101194</name>
</gene>
<protein>
    <submittedName>
        <fullName evidence="1">Uncharacterized protein</fullName>
    </submittedName>
</protein>
<accession>A0A1M4SPS0</accession>
<evidence type="ECO:0000313" key="2">
    <source>
        <dbReference type="Proteomes" id="UP000184368"/>
    </source>
</evidence>
<reference evidence="1 2" key="1">
    <citation type="submission" date="2016-11" db="EMBL/GenBank/DDBJ databases">
        <authorList>
            <person name="Jaros S."/>
            <person name="Januszkiewicz K."/>
            <person name="Wedrychowicz H."/>
        </authorList>
    </citation>
    <scope>NUCLEOTIDE SEQUENCE [LARGE SCALE GENOMIC DNA]</scope>
    <source>
        <strain evidence="1 2">DSM 26897</strain>
    </source>
</reference>
<dbReference type="Proteomes" id="UP000184368">
    <property type="component" value="Unassembled WGS sequence"/>
</dbReference>
<proteinExistence type="predicted"/>
<dbReference type="AlphaFoldDB" id="A0A1M4SPS0"/>
<dbReference type="EMBL" id="FQUO01000001">
    <property type="protein sequence ID" value="SHE34191.1"/>
    <property type="molecule type" value="Genomic_DNA"/>
</dbReference>
<sequence length="40" mass="4676">MKSSNNYDLLIWLPVTLSYTTATYSRMAKYSLNIQMGPFR</sequence>
<keyword evidence="2" id="KW-1185">Reference proteome</keyword>
<evidence type="ECO:0000313" key="1">
    <source>
        <dbReference type="EMBL" id="SHE34191.1"/>
    </source>
</evidence>
<organism evidence="1 2">
    <name type="scientific">Cnuella takakiae</name>
    <dbReference type="NCBI Taxonomy" id="1302690"/>
    <lineage>
        <taxon>Bacteria</taxon>
        <taxon>Pseudomonadati</taxon>
        <taxon>Bacteroidota</taxon>
        <taxon>Chitinophagia</taxon>
        <taxon>Chitinophagales</taxon>
        <taxon>Chitinophagaceae</taxon>
        <taxon>Cnuella</taxon>
    </lineage>
</organism>
<name>A0A1M4SPS0_9BACT</name>